<dbReference type="Proteomes" id="UP000001312">
    <property type="component" value="Unassembled WGS sequence"/>
</dbReference>
<dbReference type="AlphaFoldDB" id="A7F8W4"/>
<keyword evidence="2" id="KW-1185">Reference proteome</keyword>
<dbReference type="GeneID" id="5481069"/>
<dbReference type="HOGENOM" id="CLU_2361024_0_0_1"/>
<evidence type="ECO:0000313" key="1">
    <source>
        <dbReference type="EMBL" id="EDN99185.1"/>
    </source>
</evidence>
<evidence type="ECO:0000313" key="2">
    <source>
        <dbReference type="Proteomes" id="UP000001312"/>
    </source>
</evidence>
<reference evidence="2" key="1">
    <citation type="journal article" date="2011" name="PLoS Genet.">
        <title>Genomic analysis of the necrotrophic fungal pathogens Sclerotinia sclerotiorum and Botrytis cinerea.</title>
        <authorList>
            <person name="Amselem J."/>
            <person name="Cuomo C.A."/>
            <person name="van Kan J.A."/>
            <person name="Viaud M."/>
            <person name="Benito E.P."/>
            <person name="Couloux A."/>
            <person name="Coutinho P.M."/>
            <person name="de Vries R.P."/>
            <person name="Dyer P.S."/>
            <person name="Fillinger S."/>
            <person name="Fournier E."/>
            <person name="Gout L."/>
            <person name="Hahn M."/>
            <person name="Kohn L."/>
            <person name="Lapalu N."/>
            <person name="Plummer K.M."/>
            <person name="Pradier J.M."/>
            <person name="Quevillon E."/>
            <person name="Sharon A."/>
            <person name="Simon A."/>
            <person name="ten Have A."/>
            <person name="Tudzynski B."/>
            <person name="Tudzynski P."/>
            <person name="Wincker P."/>
            <person name="Andrew M."/>
            <person name="Anthouard V."/>
            <person name="Beever R.E."/>
            <person name="Beffa R."/>
            <person name="Benoit I."/>
            <person name="Bouzid O."/>
            <person name="Brault B."/>
            <person name="Chen Z."/>
            <person name="Choquer M."/>
            <person name="Collemare J."/>
            <person name="Cotton P."/>
            <person name="Danchin E.G."/>
            <person name="Da Silva C."/>
            <person name="Gautier A."/>
            <person name="Giraud C."/>
            <person name="Giraud T."/>
            <person name="Gonzalez C."/>
            <person name="Grossetete S."/>
            <person name="Guldener U."/>
            <person name="Henrissat B."/>
            <person name="Howlett B.J."/>
            <person name="Kodira C."/>
            <person name="Kretschmer M."/>
            <person name="Lappartient A."/>
            <person name="Leroch M."/>
            <person name="Levis C."/>
            <person name="Mauceli E."/>
            <person name="Neuveglise C."/>
            <person name="Oeser B."/>
            <person name="Pearson M."/>
            <person name="Poulain J."/>
            <person name="Poussereau N."/>
            <person name="Quesneville H."/>
            <person name="Rascle C."/>
            <person name="Schumacher J."/>
            <person name="Segurens B."/>
            <person name="Sexton A."/>
            <person name="Silva E."/>
            <person name="Sirven C."/>
            <person name="Soanes D.M."/>
            <person name="Talbot N.J."/>
            <person name="Templeton M."/>
            <person name="Yandava C."/>
            <person name="Yarden O."/>
            <person name="Zeng Q."/>
            <person name="Rollins J.A."/>
            <person name="Lebrun M.H."/>
            <person name="Dickman M."/>
        </authorList>
    </citation>
    <scope>NUCLEOTIDE SEQUENCE [LARGE SCALE GENOMIC DNA]</scope>
    <source>
        <strain evidence="2">ATCC 18683 / 1980 / Ss-1</strain>
    </source>
</reference>
<dbReference type="RefSeq" id="XP_001584948.1">
    <property type="nucleotide sequence ID" value="XM_001584898.1"/>
</dbReference>
<proteinExistence type="predicted"/>
<dbReference type="KEGG" id="ssl:SS1G_14045"/>
<protein>
    <submittedName>
        <fullName evidence="1">Uncharacterized protein</fullName>
    </submittedName>
</protein>
<organism evidence="1 2">
    <name type="scientific">Sclerotinia sclerotiorum (strain ATCC 18683 / 1980 / Ss-1)</name>
    <name type="common">White mold</name>
    <name type="synonym">Whetzelinia sclerotiorum</name>
    <dbReference type="NCBI Taxonomy" id="665079"/>
    <lineage>
        <taxon>Eukaryota</taxon>
        <taxon>Fungi</taxon>
        <taxon>Dikarya</taxon>
        <taxon>Ascomycota</taxon>
        <taxon>Pezizomycotina</taxon>
        <taxon>Leotiomycetes</taxon>
        <taxon>Helotiales</taxon>
        <taxon>Sclerotiniaceae</taxon>
        <taxon>Sclerotinia</taxon>
    </lineage>
</organism>
<gene>
    <name evidence="1" type="ORF">SS1G_14045</name>
</gene>
<dbReference type="InParanoid" id="A7F8W4"/>
<dbReference type="EMBL" id="CH476649">
    <property type="protein sequence ID" value="EDN99185.1"/>
    <property type="molecule type" value="Genomic_DNA"/>
</dbReference>
<name>A7F8W4_SCLS1</name>
<sequence>MGLLRSQGITSKKGVFYRIEGKEEFCSFLSSFVSYFIVRDIQVPWDPSDADFLEGALWLSKKIQRSVTSLVDTKVRAFAAPTIVVVTSAFISNEKE</sequence>
<accession>A7F8W4</accession>